<dbReference type="GO" id="GO:0000287">
    <property type="term" value="F:magnesium ion binding"/>
    <property type="evidence" value="ECO:0007669"/>
    <property type="project" value="UniProtKB-UniRule"/>
</dbReference>
<dbReference type="InterPro" id="IPR014709">
    <property type="entry name" value="Glutathione_synthase_C_euk"/>
</dbReference>
<comment type="caution">
    <text evidence="17">The sequence shown here is derived from an EMBL/GenBank/DDBJ whole genome shotgun (WGS) entry which is preliminary data.</text>
</comment>
<dbReference type="AlphaFoldDB" id="A0ABD2I103"/>
<dbReference type="SUPFAM" id="SSF52440">
    <property type="entry name" value="PreATP-grasp domain"/>
    <property type="match status" value="1"/>
</dbReference>
<evidence type="ECO:0000256" key="3">
    <source>
        <dbReference type="ARBA" id="ARBA00012214"/>
    </source>
</evidence>
<dbReference type="InterPro" id="IPR004887">
    <property type="entry name" value="GSH_synth_subst-bd"/>
</dbReference>
<evidence type="ECO:0000256" key="6">
    <source>
        <dbReference type="ARBA" id="ARBA00022684"/>
    </source>
</evidence>
<feature type="binding site" evidence="13">
    <location>
        <position position="252"/>
    </location>
    <ligand>
        <name>substrate</name>
    </ligand>
</feature>
<comment type="pathway">
    <text evidence="1 12">Sulfur metabolism; glutathione biosynthesis; glutathione from L-cysteine and L-glutamate: step 2/2.</text>
</comment>
<evidence type="ECO:0000256" key="10">
    <source>
        <dbReference type="ARBA" id="ARBA00022842"/>
    </source>
</evidence>
<dbReference type="InterPro" id="IPR014049">
    <property type="entry name" value="Glutathione_synthase_N_euk"/>
</dbReference>
<feature type="binding site" evidence="13">
    <location>
        <position position="489"/>
    </location>
    <ligand>
        <name>ATP</name>
        <dbReference type="ChEBI" id="CHEBI:30616"/>
    </ligand>
</feature>
<proteinExistence type="inferred from homology"/>
<feature type="signal peptide" evidence="15">
    <location>
        <begin position="1"/>
        <end position="28"/>
    </location>
</feature>
<feature type="binding site" evidence="13">
    <location>
        <position position="339"/>
    </location>
    <ligand>
        <name>ATP</name>
        <dbReference type="ChEBI" id="CHEBI:30616"/>
    </ligand>
</feature>
<dbReference type="Proteomes" id="UP001620626">
    <property type="component" value="Unassembled WGS sequence"/>
</dbReference>
<keyword evidence="5 12" id="KW-0436">Ligase</keyword>
<comment type="cofactor">
    <cofactor evidence="12 14">
        <name>Mg(2+)</name>
        <dbReference type="ChEBI" id="CHEBI:18420"/>
    </cofactor>
    <text evidence="12 14">Binds 1 Mg(2+) ion per subunit.</text>
</comment>
<dbReference type="Gene3D" id="3.30.1490.80">
    <property type="match status" value="1"/>
</dbReference>
<feature type="binding site" evidence="13">
    <location>
        <position position="495"/>
    </location>
    <ligand>
        <name>ATP</name>
        <dbReference type="ChEBI" id="CHEBI:30616"/>
    </ligand>
</feature>
<evidence type="ECO:0000313" key="18">
    <source>
        <dbReference type="Proteomes" id="UP001620626"/>
    </source>
</evidence>
<evidence type="ECO:0000259" key="16">
    <source>
        <dbReference type="Pfam" id="PF03199"/>
    </source>
</evidence>
<dbReference type="GO" id="GO:0005524">
    <property type="term" value="F:ATP binding"/>
    <property type="evidence" value="ECO:0007669"/>
    <property type="project" value="UniProtKB-UniRule"/>
</dbReference>
<evidence type="ECO:0000256" key="13">
    <source>
        <dbReference type="PIRSR" id="PIRSR001558-1"/>
    </source>
</evidence>
<evidence type="ECO:0000256" key="8">
    <source>
        <dbReference type="ARBA" id="ARBA00022741"/>
    </source>
</evidence>
<dbReference type="InterPro" id="IPR016185">
    <property type="entry name" value="PreATP-grasp_dom_sf"/>
</dbReference>
<evidence type="ECO:0000313" key="17">
    <source>
        <dbReference type="EMBL" id="KAL3071507.1"/>
    </source>
</evidence>
<dbReference type="EMBL" id="JBICBT010001358">
    <property type="protein sequence ID" value="KAL3071507.1"/>
    <property type="molecule type" value="Genomic_DNA"/>
</dbReference>
<keyword evidence="9 12" id="KW-0067">ATP-binding</keyword>
<dbReference type="EC" id="6.3.2.3" evidence="3 12"/>
<keyword evidence="15" id="KW-0732">Signal</keyword>
<evidence type="ECO:0000256" key="11">
    <source>
        <dbReference type="ARBA" id="ARBA00048871"/>
    </source>
</evidence>
<dbReference type="GO" id="GO:0043295">
    <property type="term" value="F:glutathione binding"/>
    <property type="evidence" value="ECO:0007669"/>
    <property type="project" value="UniProtKB-UniRule"/>
</dbReference>
<dbReference type="InterPro" id="IPR014042">
    <property type="entry name" value="Glutathione_synthase_a-hlx"/>
</dbReference>
<dbReference type="PANTHER" id="PTHR11130">
    <property type="entry name" value="GLUTATHIONE SYNTHETASE"/>
    <property type="match status" value="1"/>
</dbReference>
<evidence type="ECO:0000256" key="1">
    <source>
        <dbReference type="ARBA" id="ARBA00004965"/>
    </source>
</evidence>
<feature type="binding site" evidence="13">
    <location>
        <position position="487"/>
    </location>
    <ligand>
        <name>substrate</name>
    </ligand>
</feature>
<evidence type="ECO:0000256" key="4">
    <source>
        <dbReference type="ARBA" id="ARBA00020821"/>
    </source>
</evidence>
<protein>
    <recommendedName>
        <fullName evidence="4 12">Glutathione synthetase</fullName>
        <shortName evidence="12">GSH-S</shortName>
        <ecNumber evidence="3 12">6.3.2.3</ecNumber>
    </recommendedName>
</protein>
<feature type="domain" description="Glutathione synthase substrate-binding" evidence="16">
    <location>
        <begin position="238"/>
        <end position="336"/>
    </location>
</feature>
<keyword evidence="6 12" id="KW-0317">Glutathione biosynthesis</keyword>
<evidence type="ECO:0000256" key="5">
    <source>
        <dbReference type="ARBA" id="ARBA00022598"/>
    </source>
</evidence>
<dbReference type="Gene3D" id="3.30.1490.50">
    <property type="match status" value="1"/>
</dbReference>
<evidence type="ECO:0000256" key="7">
    <source>
        <dbReference type="ARBA" id="ARBA00022723"/>
    </source>
</evidence>
<accession>A0ABD2I103</accession>
<dbReference type="PANTHER" id="PTHR11130:SF0">
    <property type="entry name" value="GLUTATHIONE SYNTHETASE"/>
    <property type="match status" value="1"/>
</dbReference>
<keyword evidence="8 12" id="KW-0547">Nucleotide-binding</keyword>
<evidence type="ECO:0000256" key="12">
    <source>
        <dbReference type="PIRNR" id="PIRNR001558"/>
    </source>
</evidence>
<dbReference type="NCBIfam" id="TIGR01986">
    <property type="entry name" value="glut_syn_euk"/>
    <property type="match status" value="1"/>
</dbReference>
<dbReference type="Pfam" id="PF03199">
    <property type="entry name" value="GSH_synthase"/>
    <property type="match status" value="1"/>
</dbReference>
<evidence type="ECO:0000256" key="9">
    <source>
        <dbReference type="ARBA" id="ARBA00022840"/>
    </source>
</evidence>
<sequence>MNNIFKTFIFTAIPFVAILLLNFVHVEANDDDKKGNEEGDHDIQALVDDAIDWAHHIGLIKRCLRHMAISDVAEFVPFALFPSPIPRKCFTKAKELQTAMNLLYFRISQDYDFLRETLQQVAETNAIIRDQLDILRQVQEEGGVKQQYSFVMGRSDYMCHVDDTETDGQNYSLKQIEMNIGAIGGYGRATRATNLHRRTMAKSGANFSPDAMPSNNSEGIIVDSLYLAWQKFGDPNALLLIVVGQAYQTFEQKQVEYLLLEKSNKQMKIVQLSLKDCDEKLVLDENDFSMRLEGKLIGVVYFRSIIVAPKPEQISARRKIERSTAIKCPNVAMELASSKKIQQVLSLPGVVERFLPNAEDEGTVVAIRSTFAGLWALDRDEAESNRIIEDAIKNPENYVLKPSEEGGGNNFWGEKITEKLQTFTKQQLSAYILMQRLKPLKIKNYLVRPHKRPVKLVEAVSELSTFGYLIAHGDTVLENVSDGHMVRTKQEHITEGGIGAGGGVHDSPYLF</sequence>
<organism evidence="17 18">
    <name type="scientific">Heterodera trifolii</name>
    <dbReference type="NCBI Taxonomy" id="157864"/>
    <lineage>
        <taxon>Eukaryota</taxon>
        <taxon>Metazoa</taxon>
        <taxon>Ecdysozoa</taxon>
        <taxon>Nematoda</taxon>
        <taxon>Chromadorea</taxon>
        <taxon>Rhabditida</taxon>
        <taxon>Tylenchina</taxon>
        <taxon>Tylenchomorpha</taxon>
        <taxon>Tylenchoidea</taxon>
        <taxon>Heteroderidae</taxon>
        <taxon>Heteroderinae</taxon>
        <taxon>Heterodera</taxon>
    </lineage>
</organism>
<feature type="binding site" evidence="13">
    <location>
        <begin position="401"/>
        <end position="410"/>
    </location>
    <ligand>
        <name>ATP</name>
        <dbReference type="ChEBI" id="CHEBI:30616"/>
    </ligand>
</feature>
<name>A0ABD2I103_9BILA</name>
<evidence type="ECO:0000256" key="15">
    <source>
        <dbReference type="SAM" id="SignalP"/>
    </source>
</evidence>
<comment type="similarity">
    <text evidence="2 12">Belongs to the eukaryotic GSH synthase family.</text>
</comment>
<dbReference type="InterPro" id="IPR005615">
    <property type="entry name" value="Glutathione_synthase"/>
</dbReference>
<dbReference type="GO" id="GO:0004363">
    <property type="term" value="F:glutathione synthase activity"/>
    <property type="evidence" value="ECO:0007669"/>
    <property type="project" value="UniProtKB-UniRule"/>
</dbReference>
<dbReference type="Pfam" id="PF03917">
    <property type="entry name" value="GSH_synth_ATP"/>
    <property type="match status" value="1"/>
</dbReference>
<keyword evidence="10 12" id="KW-0460">Magnesium</keyword>
<feature type="binding site" evidence="13">
    <location>
        <position position="462"/>
    </location>
    <ligand>
        <name>ATP</name>
        <dbReference type="ChEBI" id="CHEBI:30616"/>
    </ligand>
</feature>
<keyword evidence="18" id="KW-1185">Reference proteome</keyword>
<reference evidence="17 18" key="1">
    <citation type="submission" date="2024-10" db="EMBL/GenBank/DDBJ databases">
        <authorList>
            <person name="Kim D."/>
        </authorList>
    </citation>
    <scope>NUCLEOTIDE SEQUENCE [LARGE SCALE GENOMIC DNA]</scope>
    <source>
        <strain evidence="17">BH-2024</strain>
    </source>
</reference>
<dbReference type="SUPFAM" id="SSF56059">
    <property type="entry name" value="Glutathione synthetase ATP-binding domain-like"/>
    <property type="match status" value="1"/>
</dbReference>
<dbReference type="Gene3D" id="3.40.50.1760">
    <property type="entry name" value="Glutathione synthase, substrate-binding domain superfamily, eukaryotic"/>
    <property type="match status" value="1"/>
</dbReference>
<feature type="binding site" evidence="14">
    <location>
        <position position="405"/>
    </location>
    <ligand>
        <name>Mg(2+)</name>
        <dbReference type="ChEBI" id="CHEBI:18420"/>
    </ligand>
</feature>
<dbReference type="PIRSF" id="PIRSF001558">
    <property type="entry name" value="GSHase"/>
    <property type="match status" value="1"/>
</dbReference>
<dbReference type="Gene3D" id="1.10.1080.10">
    <property type="entry name" value="Glutathione Synthetase, Chain A, domain 3"/>
    <property type="match status" value="1"/>
</dbReference>
<feature type="chain" id="PRO_5044771217" description="Glutathione synthetase" evidence="15">
    <location>
        <begin position="29"/>
        <end position="511"/>
    </location>
</feature>
<dbReference type="InterPro" id="IPR037013">
    <property type="entry name" value="GSH-S_sub-bd_sf"/>
</dbReference>
<keyword evidence="7 12" id="KW-0479">Metal-binding</keyword>
<dbReference type="Gene3D" id="3.30.470.20">
    <property type="entry name" value="ATP-grasp fold, B domain"/>
    <property type="match status" value="1"/>
</dbReference>
<gene>
    <name evidence="17" type="ORF">niasHT_031871</name>
</gene>
<evidence type="ECO:0000256" key="14">
    <source>
        <dbReference type="PIRSR" id="PIRSR001558-2"/>
    </source>
</evidence>
<evidence type="ECO:0000256" key="2">
    <source>
        <dbReference type="ARBA" id="ARBA00010385"/>
    </source>
</evidence>
<comment type="catalytic activity">
    <reaction evidence="11">
        <text>gamma-L-glutamyl-L-cysteine + glycine + ATP = glutathione + ADP + phosphate + H(+)</text>
        <dbReference type="Rhea" id="RHEA:13557"/>
        <dbReference type="ChEBI" id="CHEBI:15378"/>
        <dbReference type="ChEBI" id="CHEBI:30616"/>
        <dbReference type="ChEBI" id="CHEBI:43474"/>
        <dbReference type="ChEBI" id="CHEBI:57305"/>
        <dbReference type="ChEBI" id="CHEBI:57925"/>
        <dbReference type="ChEBI" id="CHEBI:58173"/>
        <dbReference type="ChEBI" id="CHEBI:456216"/>
        <dbReference type="EC" id="6.3.2.3"/>
    </reaction>
    <physiologicalReaction direction="left-to-right" evidence="11">
        <dbReference type="Rhea" id="RHEA:13558"/>
    </physiologicalReaction>
</comment>